<dbReference type="InterPro" id="IPR043502">
    <property type="entry name" value="DNA/RNA_pol_sf"/>
</dbReference>
<evidence type="ECO:0000256" key="1">
    <source>
        <dbReference type="PROSITE-ProRule" id="PRU00047"/>
    </source>
</evidence>
<evidence type="ECO:0000313" key="6">
    <source>
        <dbReference type="Proteomes" id="UP000233551"/>
    </source>
</evidence>
<keyword evidence="1" id="KW-0863">Zinc-finger</keyword>
<keyword evidence="1" id="KW-0862">Zinc</keyword>
<dbReference type="CDD" id="cd00303">
    <property type="entry name" value="retropepsin_like"/>
    <property type="match status" value="1"/>
</dbReference>
<dbReference type="Gene3D" id="3.30.70.270">
    <property type="match status" value="1"/>
</dbReference>
<dbReference type="AlphaFoldDB" id="A0A2I0K5I0"/>
<keyword evidence="6" id="KW-1185">Reference proteome</keyword>
<dbReference type="SUPFAM" id="SSF56672">
    <property type="entry name" value="DNA/RNA polymerases"/>
    <property type="match status" value="1"/>
</dbReference>
<reference evidence="5 6" key="1">
    <citation type="submission" date="2017-11" db="EMBL/GenBank/DDBJ databases">
        <title>De-novo sequencing of pomegranate (Punica granatum L.) genome.</title>
        <authorList>
            <person name="Akparov Z."/>
            <person name="Amiraslanov A."/>
            <person name="Hajiyeva S."/>
            <person name="Abbasov M."/>
            <person name="Kaur K."/>
            <person name="Hamwieh A."/>
            <person name="Solovyev V."/>
            <person name="Salamov A."/>
            <person name="Braich B."/>
            <person name="Kosarev P."/>
            <person name="Mahmoud A."/>
            <person name="Hajiyev E."/>
            <person name="Babayeva S."/>
            <person name="Izzatullayeva V."/>
            <person name="Mammadov A."/>
            <person name="Mammadov A."/>
            <person name="Sharifova S."/>
            <person name="Ojaghi J."/>
            <person name="Eynullazada K."/>
            <person name="Bayramov B."/>
            <person name="Abdulazimova A."/>
            <person name="Shahmuradov I."/>
        </authorList>
    </citation>
    <scope>NUCLEOTIDE SEQUENCE [LARGE SCALE GENOMIC DNA]</scope>
    <source>
        <strain evidence="6">cv. AG2017</strain>
        <tissue evidence="5">Leaf</tissue>
    </source>
</reference>
<feature type="region of interest" description="Disordered" evidence="3">
    <location>
        <begin position="213"/>
        <end position="233"/>
    </location>
</feature>
<dbReference type="InterPro" id="IPR036875">
    <property type="entry name" value="Znf_CCHC_sf"/>
</dbReference>
<organism evidence="5 6">
    <name type="scientific">Punica granatum</name>
    <name type="common">Pomegranate</name>
    <dbReference type="NCBI Taxonomy" id="22663"/>
    <lineage>
        <taxon>Eukaryota</taxon>
        <taxon>Viridiplantae</taxon>
        <taxon>Streptophyta</taxon>
        <taxon>Embryophyta</taxon>
        <taxon>Tracheophyta</taxon>
        <taxon>Spermatophyta</taxon>
        <taxon>Magnoliopsida</taxon>
        <taxon>eudicotyledons</taxon>
        <taxon>Gunneridae</taxon>
        <taxon>Pentapetalae</taxon>
        <taxon>rosids</taxon>
        <taxon>malvids</taxon>
        <taxon>Myrtales</taxon>
        <taxon>Lythraceae</taxon>
        <taxon>Punica</taxon>
    </lineage>
</organism>
<keyword evidence="2" id="KW-0175">Coiled coil</keyword>
<dbReference type="SUPFAM" id="SSF57756">
    <property type="entry name" value="Retrovirus zinc finger-like domains"/>
    <property type="match status" value="1"/>
</dbReference>
<protein>
    <recommendedName>
        <fullName evidence="4">CCHC-type domain-containing protein</fullName>
    </recommendedName>
</protein>
<dbReference type="SMART" id="SM00343">
    <property type="entry name" value="ZnF_C2HC"/>
    <property type="match status" value="1"/>
</dbReference>
<sequence length="467" mass="54770">MADEAIHNHPDVEEQEVGAIQALEQRIERMERTLERRFEQRLDQRFEELHTMLGALNLRANQNAVDGGQGGASAWWDRVQENRGHVGKQHIQTWERMRRMLRARFLPPDYKQYLFMKYRRCVQESRSVHDYTAKILRLAERNALNESESQQVAHYMEAGKRLVTETGGSRNQNSLAKQFTAKCFKCNQPGHRSSDCPRRKAIALVEHEEDVEDVFYDPEKEEEEEESSGDDDYEQTYMVRKSMLAPKQEDQSQRNKLFRTRCNIHSLTFNLIIDSGSQENIIGRAVVQKLELPIEKHPNPYSIDWIKSVDDIRLTERCKVPFSIGKYRDEVLKPFFGRFVVVYFDDNLIYSRSTDDHLLHLCEVADALSRRVALLTMLRSKLTGFEELKEQYTDDEDFVEAWSKVQNRQAAGEFHNHEGFLMRGLVAHLGRDKTVAAISERFYWPKLRRDVEKFVRRCHTCQISKGH</sequence>
<dbReference type="Pfam" id="PF00098">
    <property type="entry name" value="zf-CCHC"/>
    <property type="match status" value="1"/>
</dbReference>
<proteinExistence type="predicted"/>
<dbReference type="InterPro" id="IPR043128">
    <property type="entry name" value="Rev_trsase/Diguanyl_cyclase"/>
</dbReference>
<comment type="caution">
    <text evidence="5">The sequence shown here is derived from an EMBL/GenBank/DDBJ whole genome shotgun (WGS) entry which is preliminary data.</text>
</comment>
<evidence type="ECO:0000256" key="3">
    <source>
        <dbReference type="SAM" id="MobiDB-lite"/>
    </source>
</evidence>
<dbReference type="GO" id="GO:0003676">
    <property type="term" value="F:nucleic acid binding"/>
    <property type="evidence" value="ECO:0007669"/>
    <property type="project" value="InterPro"/>
</dbReference>
<dbReference type="GO" id="GO:0008270">
    <property type="term" value="F:zinc ion binding"/>
    <property type="evidence" value="ECO:0007669"/>
    <property type="project" value="UniProtKB-KW"/>
</dbReference>
<dbReference type="Proteomes" id="UP000233551">
    <property type="component" value="Unassembled WGS sequence"/>
</dbReference>
<dbReference type="STRING" id="22663.A0A2I0K5I0"/>
<dbReference type="InterPro" id="IPR001878">
    <property type="entry name" value="Znf_CCHC"/>
</dbReference>
<evidence type="ECO:0000313" key="5">
    <source>
        <dbReference type="EMBL" id="PKI63420.1"/>
    </source>
</evidence>
<dbReference type="Gene3D" id="4.10.60.10">
    <property type="entry name" value="Zinc finger, CCHC-type"/>
    <property type="match status" value="1"/>
</dbReference>
<name>A0A2I0K5I0_PUNGR</name>
<evidence type="ECO:0000259" key="4">
    <source>
        <dbReference type="PROSITE" id="PS50158"/>
    </source>
</evidence>
<feature type="coiled-coil region" evidence="2">
    <location>
        <begin position="13"/>
        <end position="40"/>
    </location>
</feature>
<feature type="domain" description="CCHC-type" evidence="4">
    <location>
        <begin position="182"/>
        <end position="198"/>
    </location>
</feature>
<dbReference type="Pfam" id="PF17921">
    <property type="entry name" value="Integrase_H2C2"/>
    <property type="match status" value="1"/>
</dbReference>
<dbReference type="PROSITE" id="PS50158">
    <property type="entry name" value="ZF_CCHC"/>
    <property type="match status" value="1"/>
</dbReference>
<dbReference type="PANTHER" id="PTHR35046">
    <property type="entry name" value="ZINC KNUCKLE (CCHC-TYPE) FAMILY PROTEIN"/>
    <property type="match status" value="1"/>
</dbReference>
<dbReference type="Gene3D" id="1.10.340.70">
    <property type="match status" value="1"/>
</dbReference>
<gene>
    <name evidence="5" type="ORF">CRG98_016087</name>
</gene>
<dbReference type="PANTHER" id="PTHR35046:SF18">
    <property type="entry name" value="RNA-DIRECTED DNA POLYMERASE"/>
    <property type="match status" value="1"/>
</dbReference>
<evidence type="ECO:0000256" key="2">
    <source>
        <dbReference type="SAM" id="Coils"/>
    </source>
</evidence>
<accession>A0A2I0K5I0</accession>
<dbReference type="InterPro" id="IPR041588">
    <property type="entry name" value="Integrase_H2C2"/>
</dbReference>
<dbReference type="InterPro" id="IPR005162">
    <property type="entry name" value="Retrotrans_gag_dom"/>
</dbReference>
<dbReference type="EMBL" id="PGOL01000888">
    <property type="protein sequence ID" value="PKI63420.1"/>
    <property type="molecule type" value="Genomic_DNA"/>
</dbReference>
<keyword evidence="1" id="KW-0479">Metal-binding</keyword>
<dbReference type="Pfam" id="PF03732">
    <property type="entry name" value="Retrotrans_gag"/>
    <property type="match status" value="1"/>
</dbReference>